<comment type="subcellular location">
    <subcellularLocation>
        <location evidence="1">Secreted</location>
    </subcellularLocation>
</comment>
<dbReference type="PANTHER" id="PTHR10009:SF18">
    <property type="entry name" value="PROTEIN YELLOW-LIKE PROTEIN"/>
    <property type="match status" value="1"/>
</dbReference>
<keyword evidence="3" id="KW-0964">Secreted</keyword>
<name>A0A4V4LTQ8_9BASI</name>
<evidence type="ECO:0000256" key="3">
    <source>
        <dbReference type="ARBA" id="ARBA00022525"/>
    </source>
</evidence>
<evidence type="ECO:0000256" key="1">
    <source>
        <dbReference type="ARBA" id="ARBA00004613"/>
    </source>
</evidence>
<evidence type="ECO:0008006" key="7">
    <source>
        <dbReference type="Google" id="ProtNLM"/>
    </source>
</evidence>
<organism evidence="5 6">
    <name type="scientific">Wallemia hederae</name>
    <dbReference type="NCBI Taxonomy" id="1540922"/>
    <lineage>
        <taxon>Eukaryota</taxon>
        <taxon>Fungi</taxon>
        <taxon>Dikarya</taxon>
        <taxon>Basidiomycota</taxon>
        <taxon>Wallemiomycotina</taxon>
        <taxon>Wallemiomycetes</taxon>
        <taxon>Wallemiales</taxon>
        <taxon>Wallemiaceae</taxon>
        <taxon>Wallemia</taxon>
    </lineage>
</organism>
<protein>
    <recommendedName>
        <fullName evidence="7">Major royal jelly protein</fullName>
    </recommendedName>
</protein>
<accession>A0A4V4LTQ8</accession>
<dbReference type="OrthoDB" id="7776143at2759"/>
<evidence type="ECO:0000313" key="5">
    <source>
        <dbReference type="EMBL" id="TIA91293.1"/>
    </source>
</evidence>
<evidence type="ECO:0000256" key="2">
    <source>
        <dbReference type="ARBA" id="ARBA00009127"/>
    </source>
</evidence>
<feature type="signal peptide" evidence="4">
    <location>
        <begin position="1"/>
        <end position="19"/>
    </location>
</feature>
<keyword evidence="6" id="KW-1185">Reference proteome</keyword>
<evidence type="ECO:0000313" key="6">
    <source>
        <dbReference type="Proteomes" id="UP000310189"/>
    </source>
</evidence>
<dbReference type="Gene3D" id="2.120.10.30">
    <property type="entry name" value="TolB, C-terminal domain"/>
    <property type="match status" value="1"/>
</dbReference>
<dbReference type="Pfam" id="PF03022">
    <property type="entry name" value="MRJP"/>
    <property type="match status" value="1"/>
</dbReference>
<keyword evidence="4" id="KW-0732">Signal</keyword>
<feature type="chain" id="PRO_5020376361" description="Major royal jelly protein" evidence="4">
    <location>
        <begin position="20"/>
        <end position="407"/>
    </location>
</feature>
<dbReference type="Proteomes" id="UP000310189">
    <property type="component" value="Unassembled WGS sequence"/>
</dbReference>
<dbReference type="GO" id="GO:0005576">
    <property type="term" value="C:extracellular region"/>
    <property type="evidence" value="ECO:0007669"/>
    <property type="project" value="UniProtKB-SubCell"/>
</dbReference>
<gene>
    <name evidence="5" type="ORF">E3P99_01132</name>
</gene>
<sequence>MKTFSVLSALSALAATVLAQDRLLSQVGKPDFGDEFGPELSVEHLYHDLFPAGVAVTESGRKFSTFPRGPGNKYTLAELVDLDTEEPFPSLEANTLPSFENASNPGYSSAYDDLLVSCQGIAVDAEDRVWVMDTGRAGGAQLQAWGGKILAYETGPDASREPVEKIFLSPDVAFPSTYLNDLRVDLTKNEKGVIYITDSSDEGRTGIIVVDIATGNAWRHLDSHPSTRPDADAVFAFKGQSVYATSDSNKGFWTTGIDGISLSADGEWMYYTPMTSRKLFRVPTEKLRVMPDTANTNAKHDASAAVEYLGQKGSLNDGMDTDSNGLIYFGAPEQDGVQTYDPETGLFNDLVYNHHITWPDGLSIASGKLYFVDNQFYLQDRFWNGTDRTVKPYALYSIEIDGTSAHM</sequence>
<dbReference type="AlphaFoldDB" id="A0A4V4LTQ8"/>
<dbReference type="EMBL" id="SPNW01000013">
    <property type="protein sequence ID" value="TIA91293.1"/>
    <property type="molecule type" value="Genomic_DNA"/>
</dbReference>
<reference evidence="5 6" key="1">
    <citation type="submission" date="2019-03" db="EMBL/GenBank/DDBJ databases">
        <title>Sequencing 23 genomes of Wallemia ichthyophaga.</title>
        <authorList>
            <person name="Gostincar C."/>
        </authorList>
    </citation>
    <scope>NUCLEOTIDE SEQUENCE [LARGE SCALE GENOMIC DNA]</scope>
    <source>
        <strain evidence="5 6">EXF-5753</strain>
    </source>
</reference>
<comment type="similarity">
    <text evidence="2">Belongs to the major royal jelly protein family.</text>
</comment>
<dbReference type="SUPFAM" id="SSF101898">
    <property type="entry name" value="NHL repeat"/>
    <property type="match status" value="1"/>
</dbReference>
<dbReference type="PANTHER" id="PTHR10009">
    <property type="entry name" value="PROTEIN YELLOW-RELATED"/>
    <property type="match status" value="1"/>
</dbReference>
<evidence type="ECO:0000256" key="4">
    <source>
        <dbReference type="SAM" id="SignalP"/>
    </source>
</evidence>
<dbReference type="InterPro" id="IPR017996">
    <property type="entry name" value="MRJP/yellow-related"/>
</dbReference>
<proteinExistence type="inferred from homology"/>
<dbReference type="InterPro" id="IPR011042">
    <property type="entry name" value="6-blade_b-propeller_TolB-like"/>
</dbReference>
<comment type="caution">
    <text evidence="5">The sequence shown here is derived from an EMBL/GenBank/DDBJ whole genome shotgun (WGS) entry which is preliminary data.</text>
</comment>